<protein>
    <submittedName>
        <fullName evidence="2">Uncharacterized protein</fullName>
    </submittedName>
</protein>
<feature type="region of interest" description="Disordered" evidence="1">
    <location>
        <begin position="278"/>
        <end position="327"/>
    </location>
</feature>
<accession>A0A8H3EJ83</accession>
<dbReference type="EMBL" id="CAJPDQ010000003">
    <property type="protein sequence ID" value="CAF9906600.1"/>
    <property type="molecule type" value="Genomic_DNA"/>
</dbReference>
<name>A0A8H3EJ83_9LECA</name>
<keyword evidence="3" id="KW-1185">Reference proteome</keyword>
<feature type="compositionally biased region" description="Basic and acidic residues" evidence="1">
    <location>
        <begin position="283"/>
        <end position="292"/>
    </location>
</feature>
<proteinExistence type="predicted"/>
<feature type="compositionally biased region" description="Basic and acidic residues" evidence="1">
    <location>
        <begin position="310"/>
        <end position="320"/>
    </location>
</feature>
<dbReference type="AlphaFoldDB" id="A0A8H3EJ83"/>
<evidence type="ECO:0000313" key="2">
    <source>
        <dbReference type="EMBL" id="CAF9906600.1"/>
    </source>
</evidence>
<gene>
    <name evidence="2" type="ORF">GOMPHAMPRED_004804</name>
</gene>
<comment type="caution">
    <text evidence="2">The sequence shown here is derived from an EMBL/GenBank/DDBJ whole genome shotgun (WGS) entry which is preliminary data.</text>
</comment>
<evidence type="ECO:0000313" key="3">
    <source>
        <dbReference type="Proteomes" id="UP000664169"/>
    </source>
</evidence>
<organism evidence="2 3">
    <name type="scientific">Gomphillus americanus</name>
    <dbReference type="NCBI Taxonomy" id="1940652"/>
    <lineage>
        <taxon>Eukaryota</taxon>
        <taxon>Fungi</taxon>
        <taxon>Dikarya</taxon>
        <taxon>Ascomycota</taxon>
        <taxon>Pezizomycotina</taxon>
        <taxon>Lecanoromycetes</taxon>
        <taxon>OSLEUM clade</taxon>
        <taxon>Ostropomycetidae</taxon>
        <taxon>Ostropales</taxon>
        <taxon>Graphidaceae</taxon>
        <taxon>Gomphilloideae</taxon>
        <taxon>Gomphillus</taxon>
    </lineage>
</organism>
<evidence type="ECO:0000256" key="1">
    <source>
        <dbReference type="SAM" id="MobiDB-lite"/>
    </source>
</evidence>
<dbReference type="Proteomes" id="UP000664169">
    <property type="component" value="Unassembled WGS sequence"/>
</dbReference>
<sequence>MAAPFLDSNKLFATAVVKALCRAEFATHEDDKDIEESPTYVALTNCVYDILRNEREAQDDLWNSDRVYEREPTLQHLLVMADWYRLSYPGLDNSAANAGIHGRIRRLRHPEKAGPFPDSGIRHLTDCLNYRIGMTKLVTSYKNNLGISFSNCQDIDAVMDFAKLCNGKDEGVSMHVKKCYELVRGHCSELFDRVKMHQGPPFGKMLPYMALALHSTNWTTDEMETALVKCGQHKKDTSKVHRVITPLVLAQHPIVLELVSQLKDKRLRDITPLALAQSPVVSEQRKDKRPRGGDSNPAPSAPSKKPCTHSGEHLQGKDDQPIMTPSL</sequence>
<reference evidence="2" key="1">
    <citation type="submission" date="2021-03" db="EMBL/GenBank/DDBJ databases">
        <authorList>
            <person name="Tagirdzhanova G."/>
        </authorList>
    </citation>
    <scope>NUCLEOTIDE SEQUENCE</scope>
</reference>